<dbReference type="InterPro" id="IPR046359">
    <property type="entry name" value="Aftin-like"/>
</dbReference>
<proteinExistence type="predicted"/>
<accession>A0A9Q1B6U7</accession>
<evidence type="ECO:0000259" key="2">
    <source>
        <dbReference type="Pfam" id="PF15045"/>
    </source>
</evidence>
<name>A0A9Q1B6U7_9SAUR</name>
<dbReference type="OrthoDB" id="5917212at2759"/>
<feature type="region of interest" description="Disordered" evidence="1">
    <location>
        <begin position="1"/>
        <end position="36"/>
    </location>
</feature>
<dbReference type="GO" id="GO:0030276">
    <property type="term" value="F:clathrin binding"/>
    <property type="evidence" value="ECO:0007669"/>
    <property type="project" value="InterPro"/>
</dbReference>
<dbReference type="PANTHER" id="PTHR16156:SF9">
    <property type="entry name" value="AFTIPHILIN"/>
    <property type="match status" value="1"/>
</dbReference>
<comment type="caution">
    <text evidence="3">The sequence shown here is derived from an EMBL/GenBank/DDBJ whole genome shotgun (WGS) entry which is preliminary data.</text>
</comment>
<dbReference type="GO" id="GO:0032588">
    <property type="term" value="C:trans-Golgi network membrane"/>
    <property type="evidence" value="ECO:0007669"/>
    <property type="project" value="InterPro"/>
</dbReference>
<feature type="region of interest" description="Disordered" evidence="1">
    <location>
        <begin position="541"/>
        <end position="561"/>
    </location>
</feature>
<keyword evidence="4" id="KW-1185">Reference proteome</keyword>
<evidence type="ECO:0000313" key="3">
    <source>
        <dbReference type="EMBL" id="KAJ7341575.1"/>
    </source>
</evidence>
<dbReference type="Pfam" id="PF15045">
    <property type="entry name" value="Clathrin_bdg"/>
    <property type="match status" value="1"/>
</dbReference>
<feature type="region of interest" description="Disordered" evidence="1">
    <location>
        <begin position="317"/>
        <end position="337"/>
    </location>
</feature>
<feature type="region of interest" description="Disordered" evidence="1">
    <location>
        <begin position="457"/>
        <end position="495"/>
    </location>
</feature>
<dbReference type="AlphaFoldDB" id="A0A9Q1B6U7"/>
<dbReference type="PANTHER" id="PTHR16156">
    <property type="entry name" value="AFTIPHILIN A-RELATED"/>
    <property type="match status" value="1"/>
</dbReference>
<protein>
    <recommendedName>
        <fullName evidence="2">Aftiphilin clathrin-binding box domain-containing protein</fullName>
    </recommendedName>
</protein>
<evidence type="ECO:0000313" key="4">
    <source>
        <dbReference type="Proteomes" id="UP001142489"/>
    </source>
</evidence>
<dbReference type="InterPro" id="IPR029205">
    <property type="entry name" value="Clathrin-bd"/>
</dbReference>
<gene>
    <name evidence="3" type="ORF">JRQ81_005842</name>
</gene>
<feature type="compositionally biased region" description="Basic and acidic residues" evidence="1">
    <location>
        <begin position="543"/>
        <end position="557"/>
    </location>
</feature>
<dbReference type="Proteomes" id="UP001142489">
    <property type="component" value="Unassembled WGS sequence"/>
</dbReference>
<feature type="domain" description="Aftiphilin clathrin-binding box" evidence="2">
    <location>
        <begin position="644"/>
        <end position="712"/>
    </location>
</feature>
<reference evidence="3" key="1">
    <citation type="journal article" date="2023" name="DNA Res.">
        <title>Chromosome-level genome assembly of Phrynocephalus forsythii using third-generation DNA sequencing and Hi-C analysis.</title>
        <authorList>
            <person name="Qi Y."/>
            <person name="Zhao W."/>
            <person name="Zhao Y."/>
            <person name="Niu C."/>
            <person name="Cao S."/>
            <person name="Zhang Y."/>
        </authorList>
    </citation>
    <scope>NUCLEOTIDE SEQUENCE</scope>
    <source>
        <tissue evidence="3">Muscle</tissue>
    </source>
</reference>
<dbReference type="GO" id="GO:0030121">
    <property type="term" value="C:AP-1 adaptor complex"/>
    <property type="evidence" value="ECO:0007669"/>
    <property type="project" value="TreeGrafter"/>
</dbReference>
<sequence length="851" mass="92537">MEPDIIRMYSSSPPPLDNGAEEDEDEEFGDFGGFSGAGSTTVGFDFASDYPGTNEERKSSYNSDYSGNVDSIIAFTTVQYANDKESITELPNSITGLPDSSRENCECKSFDASFDEVSPVEVKRSGKLESSYPEIIRTDMTAPSQDQQVDSCNGEKQPCSEVLTNGFVALDTANSQGVEDLDSISNSKALNTISTHSTELSLDSIASTAENFADFSTFSNKQTTQVEETGNKMCKNSSESKILSVHENNIINRRKELMKEATSEGICEYEGKTSTEGEQISISNINLLIVDDLKAMAGCTALEYNTVSFIKTNVNSAGTTESTEAKGEGSTGNSKEHISWTNDTAYSLNFNISRVHHLNSLPTEEKAHISETIKNGESSVGHESCSGSSGEDFGDFGTVSNGSPLFADGTQASAHQEHFQITNDSISKLNNECGDFTDRSDTTQWSTDIELPQANAVSSTTLEERLTPAHSGMNMPSPAEMENGDDTKFGDIGSVAKRFPDSEDFSDFSSAGCNQAVEWSAFEAEQKESCTWVAFEEQPMVESHPERETWPLHRRDSTSGTEGSVTASICITSWAGTGSGELHELPTSAQTVLLNRLERIFEACFPSVLVSEMEEEIVPLNLLLEVGSKPERTEETLSERELLDVWTELQDIHDTYGLRYQWGGSHSNKKLLCSLGIDTRNILFTGNRKQPVIVPMYAAGLGMLEPTKEPLKPLSAAEKIASLGQTPAVSPEMNICAPDQSQESLPPVQFDWSSSGLTNPLDGVDPELYELTTSKLETSNTASKVTDAFAKLMHTVEKASSSARKPRKEEQLSEEAAKVISSLPDLSFMHAKVLMFPATLTPSTSCQAKVD</sequence>
<organism evidence="3 4">
    <name type="scientific">Phrynocephalus forsythii</name>
    <dbReference type="NCBI Taxonomy" id="171643"/>
    <lineage>
        <taxon>Eukaryota</taxon>
        <taxon>Metazoa</taxon>
        <taxon>Chordata</taxon>
        <taxon>Craniata</taxon>
        <taxon>Vertebrata</taxon>
        <taxon>Euteleostomi</taxon>
        <taxon>Lepidosauria</taxon>
        <taxon>Squamata</taxon>
        <taxon>Bifurcata</taxon>
        <taxon>Unidentata</taxon>
        <taxon>Episquamata</taxon>
        <taxon>Toxicofera</taxon>
        <taxon>Iguania</taxon>
        <taxon>Acrodonta</taxon>
        <taxon>Agamidae</taxon>
        <taxon>Agaminae</taxon>
        <taxon>Phrynocephalus</taxon>
    </lineage>
</organism>
<dbReference type="EMBL" id="JAPFRF010000002">
    <property type="protein sequence ID" value="KAJ7341575.1"/>
    <property type="molecule type" value="Genomic_DNA"/>
</dbReference>
<evidence type="ECO:0000256" key="1">
    <source>
        <dbReference type="SAM" id="MobiDB-lite"/>
    </source>
</evidence>
<feature type="compositionally biased region" description="Acidic residues" evidence="1">
    <location>
        <begin position="19"/>
        <end position="29"/>
    </location>
</feature>